<dbReference type="RefSeq" id="WP_006037125.1">
    <property type="nucleotide sequence ID" value="NZ_AEDD01000002.1"/>
</dbReference>
<protein>
    <submittedName>
        <fullName evidence="6">Cl-channel voltage-gated family protein</fullName>
    </submittedName>
</protein>
<dbReference type="InterPro" id="IPR001807">
    <property type="entry name" value="ClC"/>
</dbReference>
<evidence type="ECO:0000256" key="3">
    <source>
        <dbReference type="ARBA" id="ARBA00022989"/>
    </source>
</evidence>
<feature type="transmembrane region" description="Helical" evidence="5">
    <location>
        <begin position="377"/>
        <end position="397"/>
    </location>
</feature>
<dbReference type="GO" id="GO:0015108">
    <property type="term" value="F:chloride transmembrane transporter activity"/>
    <property type="evidence" value="ECO:0007669"/>
    <property type="project" value="InterPro"/>
</dbReference>
<keyword evidence="3 5" id="KW-1133">Transmembrane helix</keyword>
<dbReference type="STRING" id="717606.PaecuDRAFT_1110"/>
<keyword evidence="4 5" id="KW-0472">Membrane</keyword>
<dbReference type="CDD" id="cd03682">
    <property type="entry name" value="ClC_sycA_like"/>
    <property type="match status" value="1"/>
</dbReference>
<dbReference type="EMBL" id="AEDD01000002">
    <property type="protein sequence ID" value="EFM12430.1"/>
    <property type="molecule type" value="Genomic_DNA"/>
</dbReference>
<dbReference type="AlphaFoldDB" id="E0I638"/>
<dbReference type="GO" id="GO:0016020">
    <property type="term" value="C:membrane"/>
    <property type="evidence" value="ECO:0007669"/>
    <property type="project" value="UniProtKB-SubCell"/>
</dbReference>
<dbReference type="InterPro" id="IPR014743">
    <property type="entry name" value="Cl-channel_core"/>
</dbReference>
<evidence type="ECO:0000256" key="2">
    <source>
        <dbReference type="ARBA" id="ARBA00022692"/>
    </source>
</evidence>
<evidence type="ECO:0000256" key="4">
    <source>
        <dbReference type="ARBA" id="ARBA00023136"/>
    </source>
</evidence>
<evidence type="ECO:0000313" key="6">
    <source>
        <dbReference type="EMBL" id="EFM12430.1"/>
    </source>
</evidence>
<feature type="transmembrane region" description="Helical" evidence="5">
    <location>
        <begin position="257"/>
        <end position="274"/>
    </location>
</feature>
<evidence type="ECO:0000256" key="1">
    <source>
        <dbReference type="ARBA" id="ARBA00004141"/>
    </source>
</evidence>
<sequence>MSRSDKKIKVGLALKWLILCMLIGAMVGTASSLFLYGLELVTDARVSHSWLLWLLPVGGAFISWLYMRYGGAAAKGNNLILEQSYEAPEVRVPLRMGPLVLLGTWMTHLLGGSAGREGTAVQIGGSLAEQAGRWFKLTPHERRVVLLCGISSGFGSVFGTPLAGAIFGVELLAKGRLWRFAALLPCLLSSLAADQITKAWGTEHSHYWIGIVPALSLALLLKVIGASVLFGLAALIFSQLTHFLKAWFTRLIPYAPAKSFVGGVLVIALVYAAGTRQYIGLGLPLIAQSFHEAASPLAFAWKTLFTSLTLGAGYQGGEVTPLFAIGALLGSALAGLLHVSIPLLAAVGLISVFSGAANTPFACFVMGLELFGVDGAIYLFIGCIVAWICSLHTGIYTSQRIGGIKARLMRMPEQQTIGGAKLRLIRNKRV</sequence>
<feature type="transmembrane region" description="Helical" evidence="5">
    <location>
        <begin position="50"/>
        <end position="67"/>
    </location>
</feature>
<dbReference type="PRINTS" id="PR00762">
    <property type="entry name" value="CLCHANNEL"/>
</dbReference>
<dbReference type="Pfam" id="PF00654">
    <property type="entry name" value="Voltage_CLC"/>
    <property type="match status" value="1"/>
</dbReference>
<accession>E0I638</accession>
<organism evidence="6 7">
    <name type="scientific">Paenibacillus curdlanolyticus YK9</name>
    <dbReference type="NCBI Taxonomy" id="717606"/>
    <lineage>
        <taxon>Bacteria</taxon>
        <taxon>Bacillati</taxon>
        <taxon>Bacillota</taxon>
        <taxon>Bacilli</taxon>
        <taxon>Bacillales</taxon>
        <taxon>Paenibacillaceae</taxon>
        <taxon>Paenibacillus</taxon>
    </lineage>
</organism>
<feature type="transmembrane region" description="Helical" evidence="5">
    <location>
        <begin position="12"/>
        <end position="38"/>
    </location>
</feature>
<feature type="transmembrane region" description="Helical" evidence="5">
    <location>
        <begin position="144"/>
        <end position="166"/>
    </location>
</feature>
<dbReference type="InterPro" id="IPR050368">
    <property type="entry name" value="ClC-type_chloride_channel"/>
</dbReference>
<evidence type="ECO:0000313" key="7">
    <source>
        <dbReference type="Proteomes" id="UP000005387"/>
    </source>
</evidence>
<keyword evidence="7" id="KW-1185">Reference proteome</keyword>
<evidence type="ECO:0000256" key="5">
    <source>
        <dbReference type="SAM" id="Phobius"/>
    </source>
</evidence>
<proteinExistence type="predicted"/>
<dbReference type="PANTHER" id="PTHR43427">
    <property type="entry name" value="CHLORIDE CHANNEL PROTEIN CLC-E"/>
    <property type="match status" value="1"/>
</dbReference>
<dbReference type="Proteomes" id="UP000005387">
    <property type="component" value="Unassembled WGS sequence"/>
</dbReference>
<feature type="transmembrane region" description="Helical" evidence="5">
    <location>
        <begin position="178"/>
        <end position="196"/>
    </location>
</feature>
<comment type="subcellular location">
    <subcellularLocation>
        <location evidence="1">Membrane</location>
        <topology evidence="1">Multi-pass membrane protein</topology>
    </subcellularLocation>
</comment>
<dbReference type="eggNOG" id="COG0038">
    <property type="taxonomic scope" value="Bacteria"/>
</dbReference>
<dbReference type="PANTHER" id="PTHR43427:SF12">
    <property type="entry name" value="CHLORIDE TRANSPORTER"/>
    <property type="match status" value="1"/>
</dbReference>
<name>E0I638_9BACL</name>
<feature type="transmembrane region" description="Helical" evidence="5">
    <location>
        <begin position="281"/>
        <end position="301"/>
    </location>
</feature>
<feature type="transmembrane region" description="Helical" evidence="5">
    <location>
        <begin position="346"/>
        <end position="371"/>
    </location>
</feature>
<keyword evidence="2 5" id="KW-0812">Transmembrane</keyword>
<gene>
    <name evidence="6" type="ORF">PaecuDRAFT_1110</name>
</gene>
<dbReference type="Gene3D" id="1.10.3080.10">
    <property type="entry name" value="Clc chloride channel"/>
    <property type="match status" value="1"/>
</dbReference>
<feature type="transmembrane region" description="Helical" evidence="5">
    <location>
        <begin position="208"/>
        <end position="237"/>
    </location>
</feature>
<feature type="transmembrane region" description="Helical" evidence="5">
    <location>
        <begin position="321"/>
        <end position="339"/>
    </location>
</feature>
<reference evidence="6 7" key="1">
    <citation type="submission" date="2010-07" db="EMBL/GenBank/DDBJ databases">
        <title>The draft genome of Paenibacillus curdlanolyticus YK9.</title>
        <authorList>
            <consortium name="US DOE Joint Genome Institute (JGI-PGF)"/>
            <person name="Lucas S."/>
            <person name="Copeland A."/>
            <person name="Lapidus A."/>
            <person name="Cheng J.-F."/>
            <person name="Bruce D."/>
            <person name="Goodwin L."/>
            <person name="Pitluck S."/>
            <person name="Land M.L."/>
            <person name="Hauser L."/>
            <person name="Chang Y.-J."/>
            <person name="Jeffries C."/>
            <person name="Anderson I.J."/>
            <person name="Johnson E."/>
            <person name="Loganathan U."/>
            <person name="Mulhopadhyay B."/>
            <person name="Kyrpides N."/>
            <person name="Woyke T.J."/>
        </authorList>
    </citation>
    <scope>NUCLEOTIDE SEQUENCE [LARGE SCALE GENOMIC DNA]</scope>
    <source>
        <strain evidence="6 7">YK9</strain>
    </source>
</reference>
<dbReference type="SUPFAM" id="SSF81340">
    <property type="entry name" value="Clc chloride channel"/>
    <property type="match status" value="1"/>
</dbReference>